<gene>
    <name evidence="2" type="ORF">MM415B00644_0017</name>
    <name evidence="1" type="ORF">TM448A02554_0002</name>
    <name evidence="3" type="ORF">TM448B05000_0007</name>
</gene>
<reference evidence="1" key="1">
    <citation type="submission" date="2020-03" db="EMBL/GenBank/DDBJ databases">
        <title>The deep terrestrial virosphere.</title>
        <authorList>
            <person name="Holmfeldt K."/>
            <person name="Nilsson E."/>
            <person name="Simone D."/>
            <person name="Lopez-Fernandez M."/>
            <person name="Wu X."/>
            <person name="de Brujin I."/>
            <person name="Lundin D."/>
            <person name="Andersson A."/>
            <person name="Bertilsson S."/>
            <person name="Dopson M."/>
        </authorList>
    </citation>
    <scope>NUCLEOTIDE SEQUENCE</scope>
    <source>
        <strain evidence="2">MM415B00644</strain>
        <strain evidence="1">TM448A02554</strain>
        <strain evidence="3">TM448B05000</strain>
    </source>
</reference>
<dbReference type="AlphaFoldDB" id="A0A6H1ZWC5"/>
<organism evidence="1">
    <name type="scientific">viral metagenome</name>
    <dbReference type="NCBI Taxonomy" id="1070528"/>
    <lineage>
        <taxon>unclassified sequences</taxon>
        <taxon>metagenomes</taxon>
        <taxon>organismal metagenomes</taxon>
    </lineage>
</organism>
<dbReference type="EMBL" id="MT144324">
    <property type="protein sequence ID" value="QJA52233.1"/>
    <property type="molecule type" value="Genomic_DNA"/>
</dbReference>
<proteinExistence type="predicted"/>
<evidence type="ECO:0000313" key="2">
    <source>
        <dbReference type="EMBL" id="QJA63192.1"/>
    </source>
</evidence>
<protein>
    <submittedName>
        <fullName evidence="1">Uncharacterized protein</fullName>
    </submittedName>
</protein>
<accession>A0A6H1ZWC5</accession>
<dbReference type="EMBL" id="MT145120">
    <property type="protein sequence ID" value="QJI03798.1"/>
    <property type="molecule type" value="Genomic_DNA"/>
</dbReference>
<name>A0A6H1ZWC5_9ZZZZ</name>
<dbReference type="EMBL" id="MT141492">
    <property type="protein sequence ID" value="QJA63192.1"/>
    <property type="molecule type" value="Genomic_DNA"/>
</dbReference>
<evidence type="ECO:0000313" key="3">
    <source>
        <dbReference type="EMBL" id="QJI03798.1"/>
    </source>
</evidence>
<evidence type="ECO:0000313" key="1">
    <source>
        <dbReference type="EMBL" id="QJA52233.1"/>
    </source>
</evidence>
<sequence length="85" mass="9560">MTNKPKCKCCGEDMTLVNLPCEIFTIPFTKGRFSIWDMGHKAYQCMICATEASDIKQQRLIDDISDSMGQKEYEEGYEAGSSYAG</sequence>